<protein>
    <submittedName>
        <fullName evidence="2">Uncharacterized protein</fullName>
    </submittedName>
</protein>
<dbReference type="EMBL" id="KQ085975">
    <property type="protein sequence ID" value="KLO12566.1"/>
    <property type="molecule type" value="Genomic_DNA"/>
</dbReference>
<sequence length="251" mass="26872">MDNIAAVDMGLTARRDDHREDELANRMTRTRANDPVRRSGPPPPVRNPIEPDDGRRGHGGGGGEEDDSRDRPNGRGGGGIRAPNTQHPPHLQAMAVSTQALPQAPRRRPSQIRPEVDARERDAPPAAQARATSSPSTQRAARTSISSTTSRESRASTTDATDGGTDVVADSLGALLMQEEAEEGEADLPCYPDAEEDARRIATELDAGAERAPDAPHPDPNVNNGRTSPPAYPAELLPFINDMDEKRPPPS</sequence>
<reference evidence="2 3" key="1">
    <citation type="submission" date="2015-04" db="EMBL/GenBank/DDBJ databases">
        <title>Complete genome sequence of Schizopora paradoxa KUC8140, a cosmopolitan wood degrader in East Asia.</title>
        <authorList>
            <consortium name="DOE Joint Genome Institute"/>
            <person name="Min B."/>
            <person name="Park H."/>
            <person name="Jang Y."/>
            <person name="Kim J.-J."/>
            <person name="Kim K.H."/>
            <person name="Pangilinan J."/>
            <person name="Lipzen A."/>
            <person name="Riley R."/>
            <person name="Grigoriev I.V."/>
            <person name="Spatafora J.W."/>
            <person name="Choi I.-G."/>
        </authorList>
    </citation>
    <scope>NUCLEOTIDE SEQUENCE [LARGE SCALE GENOMIC DNA]</scope>
    <source>
        <strain evidence="2 3">KUC8140</strain>
    </source>
</reference>
<feature type="region of interest" description="Disordered" evidence="1">
    <location>
        <begin position="208"/>
        <end position="251"/>
    </location>
</feature>
<evidence type="ECO:0000256" key="1">
    <source>
        <dbReference type="SAM" id="MobiDB-lite"/>
    </source>
</evidence>
<feature type="region of interest" description="Disordered" evidence="1">
    <location>
        <begin position="1"/>
        <end position="170"/>
    </location>
</feature>
<keyword evidence="3" id="KW-1185">Reference proteome</keyword>
<evidence type="ECO:0000313" key="3">
    <source>
        <dbReference type="Proteomes" id="UP000053477"/>
    </source>
</evidence>
<feature type="compositionally biased region" description="Low complexity" evidence="1">
    <location>
        <begin position="136"/>
        <end position="170"/>
    </location>
</feature>
<accession>A0A0H2S6V2</accession>
<organism evidence="2 3">
    <name type="scientific">Schizopora paradoxa</name>
    <dbReference type="NCBI Taxonomy" id="27342"/>
    <lineage>
        <taxon>Eukaryota</taxon>
        <taxon>Fungi</taxon>
        <taxon>Dikarya</taxon>
        <taxon>Basidiomycota</taxon>
        <taxon>Agaricomycotina</taxon>
        <taxon>Agaricomycetes</taxon>
        <taxon>Hymenochaetales</taxon>
        <taxon>Schizoporaceae</taxon>
        <taxon>Schizopora</taxon>
    </lineage>
</organism>
<dbReference type="Proteomes" id="UP000053477">
    <property type="component" value="Unassembled WGS sequence"/>
</dbReference>
<feature type="compositionally biased region" description="Basic and acidic residues" evidence="1">
    <location>
        <begin position="114"/>
        <end position="123"/>
    </location>
</feature>
<gene>
    <name evidence="2" type="ORF">SCHPADRAFT_412546</name>
</gene>
<feature type="compositionally biased region" description="Basic and acidic residues" evidence="1">
    <location>
        <begin position="208"/>
        <end position="217"/>
    </location>
</feature>
<proteinExistence type="predicted"/>
<dbReference type="AlphaFoldDB" id="A0A0H2S6V2"/>
<evidence type="ECO:0000313" key="2">
    <source>
        <dbReference type="EMBL" id="KLO12566.1"/>
    </source>
</evidence>
<dbReference type="InParanoid" id="A0A0H2S6V2"/>
<feature type="compositionally biased region" description="Basic and acidic residues" evidence="1">
    <location>
        <begin position="13"/>
        <end position="24"/>
    </location>
</feature>
<name>A0A0H2S6V2_9AGAM</name>